<dbReference type="PANTHER" id="PTHR43639">
    <property type="entry name" value="OXIDOREDUCTASE, SHORT-CHAIN DEHYDROGENASE/REDUCTASE FAMILY (AFU_ORTHOLOGUE AFUA_5G02870)"/>
    <property type="match status" value="1"/>
</dbReference>
<comment type="similarity">
    <text evidence="1">Belongs to the short-chain dehydrogenases/reductases (SDR) family.</text>
</comment>
<evidence type="ECO:0000313" key="4">
    <source>
        <dbReference type="Proteomes" id="UP000214747"/>
    </source>
</evidence>
<protein>
    <submittedName>
        <fullName evidence="3">3-oxoacyl-ACP reductase</fullName>
    </submittedName>
</protein>
<proteinExistence type="inferred from homology"/>
<dbReference type="PRINTS" id="PR00081">
    <property type="entry name" value="GDHRDH"/>
</dbReference>
<dbReference type="CDD" id="cd05233">
    <property type="entry name" value="SDR_c"/>
    <property type="match status" value="1"/>
</dbReference>
<dbReference type="PRINTS" id="PR00080">
    <property type="entry name" value="SDRFAMILY"/>
</dbReference>
<dbReference type="Proteomes" id="UP000214747">
    <property type="component" value="Unassembled WGS sequence"/>
</dbReference>
<keyword evidence="2" id="KW-0560">Oxidoreductase</keyword>
<evidence type="ECO:0000256" key="1">
    <source>
        <dbReference type="ARBA" id="ARBA00006484"/>
    </source>
</evidence>
<dbReference type="PANTHER" id="PTHR43639:SF1">
    <property type="entry name" value="SHORT-CHAIN DEHYDROGENASE_REDUCTASE FAMILY PROTEIN"/>
    <property type="match status" value="1"/>
</dbReference>
<accession>A0A225SQG8</accession>
<keyword evidence="4" id="KW-1185">Reference proteome</keyword>
<sequence length="263" mass="28182">MTAATTPAFEHALYRSLAGKRVVITGGGSGIGAALVEAFAGQGAQVCFLDIATEPSEALVASLKDAAVAPRFFPCNLMNLDALRATFTEIDTLMGGVDILINNAANDDRHKSEDVTPAYWDERLAVNLRHQFFCAQAVLPGMRERKGGVILNFGSISWHLGLPDLTLYMTAKAGIEGMTHGMARDFGRDGVRVNAIIPGAIRTPRQTLLWHTPEEEAKILAAQCLPVRVDPHDVAALALFLSSDSGAKCTGREYYVDAGWLGA</sequence>
<dbReference type="Gene3D" id="3.40.50.720">
    <property type="entry name" value="NAD(P)-binding Rossmann-like Domain"/>
    <property type="match status" value="1"/>
</dbReference>
<gene>
    <name evidence="3" type="ORF">CEJ45_18965</name>
</gene>
<name>A0A225SQG8_9BURK</name>
<dbReference type="EMBL" id="NJGV01000021">
    <property type="protein sequence ID" value="OWY33005.1"/>
    <property type="molecule type" value="Genomic_DNA"/>
</dbReference>
<dbReference type="AlphaFoldDB" id="A0A225SQG8"/>
<dbReference type="SUPFAM" id="SSF51735">
    <property type="entry name" value="NAD(P)-binding Rossmann-fold domains"/>
    <property type="match status" value="1"/>
</dbReference>
<evidence type="ECO:0000256" key="2">
    <source>
        <dbReference type="ARBA" id="ARBA00023002"/>
    </source>
</evidence>
<comment type="caution">
    <text evidence="3">The sequence shown here is derived from an EMBL/GenBank/DDBJ whole genome shotgun (WGS) entry which is preliminary data.</text>
</comment>
<organism evidence="3 4">
    <name type="scientific">Herbaspirillum aquaticum</name>
    <dbReference type="NCBI Taxonomy" id="568783"/>
    <lineage>
        <taxon>Bacteria</taxon>
        <taxon>Pseudomonadati</taxon>
        <taxon>Pseudomonadota</taxon>
        <taxon>Betaproteobacteria</taxon>
        <taxon>Burkholderiales</taxon>
        <taxon>Oxalobacteraceae</taxon>
        <taxon>Herbaspirillum</taxon>
    </lineage>
</organism>
<dbReference type="RefSeq" id="WP_088756587.1">
    <property type="nucleotide sequence ID" value="NZ_NJGV01000021.1"/>
</dbReference>
<dbReference type="Pfam" id="PF13561">
    <property type="entry name" value="adh_short_C2"/>
    <property type="match status" value="1"/>
</dbReference>
<reference evidence="3 4" key="1">
    <citation type="journal article" date="2010" name="Int. J. Syst. Evol. Microbiol.">
        <title>Reclassification of Herbaspirillum putei as a later heterotypic synonym of Herbaspirillum huttiense, with the description of H. huttiense subsp. huttiense subsp. nov. and H. huttiense subsp. putei subsp. nov., comb. nov., and description of Herbaspirillum aquaticum sp. nov.</title>
        <authorList>
            <person name="Dobritsa A.P."/>
            <person name="Reddy M.C."/>
            <person name="Samadpour M."/>
        </authorList>
    </citation>
    <scope>NUCLEOTIDE SEQUENCE [LARGE SCALE GENOMIC DNA]</scope>
    <source>
        <strain evidence="3 4">IEH 4430</strain>
    </source>
</reference>
<dbReference type="FunFam" id="3.40.50.720:FF:000084">
    <property type="entry name" value="Short-chain dehydrogenase reductase"/>
    <property type="match status" value="1"/>
</dbReference>
<dbReference type="InterPro" id="IPR002347">
    <property type="entry name" value="SDR_fam"/>
</dbReference>
<dbReference type="GO" id="GO:0016491">
    <property type="term" value="F:oxidoreductase activity"/>
    <property type="evidence" value="ECO:0007669"/>
    <property type="project" value="UniProtKB-KW"/>
</dbReference>
<dbReference type="InterPro" id="IPR036291">
    <property type="entry name" value="NAD(P)-bd_dom_sf"/>
</dbReference>
<evidence type="ECO:0000313" key="3">
    <source>
        <dbReference type="EMBL" id="OWY33005.1"/>
    </source>
</evidence>